<keyword evidence="11 13" id="KW-1207">Sterol metabolism</keyword>
<evidence type="ECO:0000256" key="9">
    <source>
        <dbReference type="ARBA" id="ARBA00023098"/>
    </source>
</evidence>
<keyword evidence="5 13" id="KW-0752">Steroid biosynthesis</keyword>
<evidence type="ECO:0000256" key="3">
    <source>
        <dbReference type="ARBA" id="ARBA00022516"/>
    </source>
</evidence>
<feature type="transmembrane region" description="Helical" evidence="13">
    <location>
        <begin position="251"/>
        <end position="270"/>
    </location>
</feature>
<dbReference type="RefSeq" id="XP_025526753.1">
    <property type="nucleotide sequence ID" value="XM_025675148.1"/>
</dbReference>
<reference evidence="14 15" key="1">
    <citation type="submission" date="2018-02" db="EMBL/GenBank/DDBJ databases">
        <title>The genomes of Aspergillus section Nigri reveals drivers in fungal speciation.</title>
        <authorList>
            <consortium name="DOE Joint Genome Institute"/>
            <person name="Vesth T.C."/>
            <person name="Nybo J."/>
            <person name="Theobald S."/>
            <person name="Brandl J."/>
            <person name="Frisvad J.C."/>
            <person name="Nielsen K.F."/>
            <person name="Lyhne E.K."/>
            <person name="Kogle M.E."/>
            <person name="Kuo A."/>
            <person name="Riley R."/>
            <person name="Clum A."/>
            <person name="Nolan M."/>
            <person name="Lipzen A."/>
            <person name="Salamov A."/>
            <person name="Henrissat B."/>
            <person name="Wiebenga A."/>
            <person name="De vries R.P."/>
            <person name="Grigoriev I.V."/>
            <person name="Mortensen U.H."/>
            <person name="Andersen M.R."/>
            <person name="Baker S.E."/>
        </authorList>
    </citation>
    <scope>NUCLEOTIDE SEQUENCE [LARGE SCALE GENOMIC DNA]</scope>
    <source>
        <strain evidence="14 15">CBS 114.51</strain>
    </source>
</reference>
<sequence>MPDDRVVSCDRTGEILRIPFNVPITFGLPVLLYAFASACNDVAGCPVPTLLQPRDFTWEKLKADNNLQNTSLSNFLSWKVTLVTVAYYVFGLFLWKILPAKEVHGTKLVHHDRPLQYRFNAFSASVVTLSICAAGTFLQGAEFPVWTFITDNYVQLLTANILLSYALSTFLYLNSFTVDTEYPNRDLRELAAGGMTGNLIYDFYIGRELNPRATLPLFGEIDIKTWCEVWPGLTGWILLDLAFIAQQYRNYGYISDSIVFTTAVQAYYVLSSQFNESSILTMMDITTDGMGFMLTFGDLVWVPFLYSTQARYLAAFPVHLGAPRILAIAAVFVCGIYIFKAANNQKHLFRTQPSHPAVRDLSSITTQRGTRLLTAGWWGLSRHINYFGDWLQAWPFSLPTGVAGYTMLPAGAALASAGDLAGSPSRTMLDGRVAIQGPAAGWGMIFTYFYVLYFGVLLVHRERRDDAMCAKKYGEDWQTYKRTVRWRILPGIY</sequence>
<dbReference type="InterPro" id="IPR018083">
    <property type="entry name" value="Sterol_reductase_CS"/>
</dbReference>
<dbReference type="Pfam" id="PF01222">
    <property type="entry name" value="ERG4_ERG24"/>
    <property type="match status" value="1"/>
</dbReference>
<dbReference type="PROSITE" id="PS01018">
    <property type="entry name" value="STEROL_REDUCT_2"/>
    <property type="match status" value="1"/>
</dbReference>
<comment type="similarity">
    <text evidence="2 13">Belongs to the ERG4/ERG24 family.</text>
</comment>
<evidence type="ECO:0000256" key="10">
    <source>
        <dbReference type="ARBA" id="ARBA00023136"/>
    </source>
</evidence>
<keyword evidence="7 13" id="KW-0560">Oxidoreductase</keyword>
<keyword evidence="6 13" id="KW-1133">Transmembrane helix</keyword>
<keyword evidence="15" id="KW-1185">Reference proteome</keyword>
<evidence type="ECO:0000256" key="11">
    <source>
        <dbReference type="ARBA" id="ARBA00023166"/>
    </source>
</evidence>
<keyword evidence="4 13" id="KW-0812">Transmembrane</keyword>
<evidence type="ECO:0000256" key="2">
    <source>
        <dbReference type="ARBA" id="ARBA00005402"/>
    </source>
</evidence>
<organism evidence="14 15">
    <name type="scientific">Aspergillus japonicus CBS 114.51</name>
    <dbReference type="NCBI Taxonomy" id="1448312"/>
    <lineage>
        <taxon>Eukaryota</taxon>
        <taxon>Fungi</taxon>
        <taxon>Dikarya</taxon>
        <taxon>Ascomycota</taxon>
        <taxon>Pezizomycotina</taxon>
        <taxon>Eurotiomycetes</taxon>
        <taxon>Eurotiomycetidae</taxon>
        <taxon>Eurotiales</taxon>
        <taxon>Aspergillaceae</taxon>
        <taxon>Aspergillus</taxon>
        <taxon>Aspergillus subgen. Circumdati</taxon>
    </lineage>
</organism>
<dbReference type="Gene3D" id="1.20.120.1630">
    <property type="match status" value="1"/>
</dbReference>
<evidence type="ECO:0000256" key="6">
    <source>
        <dbReference type="ARBA" id="ARBA00022989"/>
    </source>
</evidence>
<dbReference type="EMBL" id="KZ824800">
    <property type="protein sequence ID" value="RAH80859.1"/>
    <property type="molecule type" value="Genomic_DNA"/>
</dbReference>
<keyword evidence="3 13" id="KW-0444">Lipid biosynthesis</keyword>
<feature type="transmembrane region" description="Helical" evidence="13">
    <location>
        <begin position="320"/>
        <end position="339"/>
    </location>
</feature>
<dbReference type="GO" id="GO:0005789">
    <property type="term" value="C:endoplasmic reticulum membrane"/>
    <property type="evidence" value="ECO:0007669"/>
    <property type="project" value="TreeGrafter"/>
</dbReference>
<evidence type="ECO:0000313" key="14">
    <source>
        <dbReference type="EMBL" id="RAH80859.1"/>
    </source>
</evidence>
<dbReference type="AlphaFoldDB" id="A0A8T8WZX9"/>
<name>A0A8T8WZX9_ASPJA</name>
<keyword evidence="12 13" id="KW-0753">Steroid metabolism</keyword>
<keyword evidence="8 13" id="KW-0756">Sterol biosynthesis</keyword>
<feature type="transmembrane region" description="Helical" evidence="13">
    <location>
        <begin position="153"/>
        <end position="173"/>
    </location>
</feature>
<evidence type="ECO:0000256" key="1">
    <source>
        <dbReference type="ARBA" id="ARBA00004141"/>
    </source>
</evidence>
<evidence type="ECO:0000256" key="7">
    <source>
        <dbReference type="ARBA" id="ARBA00023002"/>
    </source>
</evidence>
<accession>A0A8T8WZX9</accession>
<gene>
    <name evidence="14" type="ORF">BO86DRAFT_419771</name>
</gene>
<dbReference type="PROSITE" id="PS01017">
    <property type="entry name" value="STEROL_REDUCT_1"/>
    <property type="match status" value="1"/>
</dbReference>
<comment type="subcellular location">
    <subcellularLocation>
        <location evidence="1">Membrane</location>
        <topology evidence="1">Multi-pass membrane protein</topology>
    </subcellularLocation>
</comment>
<evidence type="ECO:0000256" key="13">
    <source>
        <dbReference type="RuleBase" id="RU369120"/>
    </source>
</evidence>
<dbReference type="PANTHER" id="PTHR21257">
    <property type="entry name" value="DELTA(14)-STEROL REDUCTASE"/>
    <property type="match status" value="1"/>
</dbReference>
<protein>
    <recommendedName>
        <fullName evidence="13">Delta(14)-sterol reductase</fullName>
    </recommendedName>
    <alternativeName>
        <fullName evidence="13">C-14 sterol reductase</fullName>
    </alternativeName>
    <alternativeName>
        <fullName evidence="13">Sterol C14-reductase</fullName>
    </alternativeName>
</protein>
<feature type="transmembrane region" description="Helical" evidence="13">
    <location>
        <begin position="119"/>
        <end position="141"/>
    </location>
</feature>
<feature type="transmembrane region" description="Helical" evidence="13">
    <location>
        <begin position="439"/>
        <end position="459"/>
    </location>
</feature>
<evidence type="ECO:0000256" key="5">
    <source>
        <dbReference type="ARBA" id="ARBA00022955"/>
    </source>
</evidence>
<proteinExistence type="inferred from homology"/>
<keyword evidence="10 13" id="KW-0472">Membrane</keyword>
<dbReference type="OrthoDB" id="10262235at2759"/>
<evidence type="ECO:0000313" key="15">
    <source>
        <dbReference type="Proteomes" id="UP000249497"/>
    </source>
</evidence>
<keyword evidence="9 13" id="KW-0443">Lipid metabolism</keyword>
<evidence type="ECO:0000256" key="8">
    <source>
        <dbReference type="ARBA" id="ARBA00023011"/>
    </source>
</evidence>
<evidence type="ECO:0000256" key="4">
    <source>
        <dbReference type="ARBA" id="ARBA00022692"/>
    </source>
</evidence>
<dbReference type="GO" id="GO:0050613">
    <property type="term" value="F:Delta14-sterol reductase activity"/>
    <property type="evidence" value="ECO:0007669"/>
    <property type="project" value="TreeGrafter"/>
</dbReference>
<evidence type="ECO:0000256" key="12">
    <source>
        <dbReference type="ARBA" id="ARBA00023221"/>
    </source>
</evidence>
<dbReference type="PANTHER" id="PTHR21257:SF52">
    <property type="entry name" value="DELTA(14)-STEROL REDUCTASE TM7SF2"/>
    <property type="match status" value="1"/>
</dbReference>
<feature type="transmembrane region" description="Helical" evidence="13">
    <location>
        <begin position="290"/>
        <end position="308"/>
    </location>
</feature>
<dbReference type="GO" id="GO:0006696">
    <property type="term" value="P:ergosterol biosynthetic process"/>
    <property type="evidence" value="ECO:0007669"/>
    <property type="project" value="TreeGrafter"/>
</dbReference>
<dbReference type="GeneID" id="37178840"/>
<dbReference type="InterPro" id="IPR001171">
    <property type="entry name" value="ERG24_DHCR-like"/>
</dbReference>
<feature type="transmembrane region" description="Helical" evidence="13">
    <location>
        <begin position="76"/>
        <end position="98"/>
    </location>
</feature>
<dbReference type="Proteomes" id="UP000249497">
    <property type="component" value="Unassembled WGS sequence"/>
</dbReference>